<evidence type="ECO:0000256" key="6">
    <source>
        <dbReference type="ARBA" id="ARBA00023295"/>
    </source>
</evidence>
<protein>
    <recommendedName>
        <fullName evidence="3">alpha-L-fucosidase</fullName>
        <ecNumber evidence="3">3.2.1.51</ecNumber>
    </recommendedName>
</protein>
<dbReference type="EC" id="3.2.1.51" evidence="3"/>
<dbReference type="InterPro" id="IPR016286">
    <property type="entry name" value="FUC_metazoa-typ"/>
</dbReference>
<organism evidence="10 11">
    <name type="scientific">Arenibacter algicola</name>
    <dbReference type="NCBI Taxonomy" id="616991"/>
    <lineage>
        <taxon>Bacteria</taxon>
        <taxon>Pseudomonadati</taxon>
        <taxon>Bacteroidota</taxon>
        <taxon>Flavobacteriia</taxon>
        <taxon>Flavobacteriales</taxon>
        <taxon>Flavobacteriaceae</taxon>
        <taxon>Arenibacter</taxon>
    </lineage>
</organism>
<sequence length="496" mass="57293">MNIKMYRLRSLLMPLTLTFICQLVGAQAIYEDERYVPETDPLVLEKLEQWQDLKFGLLMHWGTYSQWGIVESWSLCPEEYGWCERTKGSNPSDYNTYKKEYEGLQKTFNPVKFDPDKWAKAAKNAGMKYVVFTTKHHDGFSMFDSKYTDYKITDPKTPFSTNPKANITKEIFNSFREQGLWAGAYFSKPDWNTPTYWDPYYPPRDRNVNYEPEANPEKWQSYIDFTHNQILELLTDYGKVDILWLDGGWVAKTPKSEITNWYEQQLVNNDNGYLKNRIVNQDIKMDELVVKAREKQPGLIVVDRAVHGKNQNYLTPENRVPEKPLPYPWESCIIAGGGWSYSFDAKYMSGREAIHTLVDIVAKGGNLLLNVAPSSEGEWDEGAYKLLNEIGNWMSVNKEAIYGTRSMAPFKFDNVCVTAKPDGSVYLTYLVEKGQTSLPTEIVFPDFKPKRSVKAQLLGTKQKLKWTQKEDGMVIQLPNDMSVKLLDTEAFVIKIK</sequence>
<evidence type="ECO:0000256" key="4">
    <source>
        <dbReference type="ARBA" id="ARBA00022729"/>
    </source>
</evidence>
<dbReference type="GO" id="GO:0005764">
    <property type="term" value="C:lysosome"/>
    <property type="evidence" value="ECO:0007669"/>
    <property type="project" value="TreeGrafter"/>
</dbReference>
<dbReference type="PANTHER" id="PTHR10030:SF37">
    <property type="entry name" value="ALPHA-L-FUCOSIDASE-RELATED"/>
    <property type="match status" value="1"/>
</dbReference>
<evidence type="ECO:0000256" key="7">
    <source>
        <dbReference type="PIRSR" id="PIRSR001092-1"/>
    </source>
</evidence>
<keyword evidence="5" id="KW-0378">Hydrolase</keyword>
<name>A0A221UZ75_9FLAO</name>
<dbReference type="GO" id="GO:0006004">
    <property type="term" value="P:fucose metabolic process"/>
    <property type="evidence" value="ECO:0007669"/>
    <property type="project" value="InterPro"/>
</dbReference>
<feature type="chain" id="PRO_5012284801" description="alpha-L-fucosidase" evidence="8">
    <location>
        <begin position="27"/>
        <end position="496"/>
    </location>
</feature>
<dbReference type="EMBL" id="CP022515">
    <property type="protein sequence ID" value="ASO06396.1"/>
    <property type="molecule type" value="Genomic_DNA"/>
</dbReference>
<dbReference type="InterPro" id="IPR017853">
    <property type="entry name" value="GH"/>
</dbReference>
<keyword evidence="4 8" id="KW-0732">Signal</keyword>
<evidence type="ECO:0000256" key="1">
    <source>
        <dbReference type="ARBA" id="ARBA00004071"/>
    </source>
</evidence>
<gene>
    <name evidence="10" type="ORF">AREALGSMS7_02963</name>
</gene>
<evidence type="ECO:0000256" key="2">
    <source>
        <dbReference type="ARBA" id="ARBA00007951"/>
    </source>
</evidence>
<comment type="function">
    <text evidence="1">Alpha-L-fucosidase is responsible for hydrolyzing the alpha-1,6-linked fucose joined to the reducing-end N-acetylglucosamine of the carbohydrate moieties of glycoproteins.</text>
</comment>
<dbReference type="KEGG" id="aalg:AREALGSMS7_02963"/>
<feature type="domain" description="Glycoside hydrolase family 29 N-terminal" evidence="9">
    <location>
        <begin position="28"/>
        <end position="399"/>
    </location>
</feature>
<dbReference type="RefSeq" id="WP_232513955.1">
    <property type="nucleotide sequence ID" value="NZ_CP022515.1"/>
</dbReference>
<evidence type="ECO:0000256" key="5">
    <source>
        <dbReference type="ARBA" id="ARBA00022801"/>
    </source>
</evidence>
<feature type="signal peptide" evidence="8">
    <location>
        <begin position="1"/>
        <end position="26"/>
    </location>
</feature>
<dbReference type="GO" id="GO:0016139">
    <property type="term" value="P:glycoside catabolic process"/>
    <property type="evidence" value="ECO:0007669"/>
    <property type="project" value="TreeGrafter"/>
</dbReference>
<dbReference type="AlphaFoldDB" id="A0A221UZ75"/>
<reference evidence="10 11" key="1">
    <citation type="submission" date="2017-07" db="EMBL/GenBank/DDBJ databases">
        <title>Genome Sequence of Arenibacter algicola Strain SMS7 Isolated from a culture of the Diatom Skeletonema marinoi.</title>
        <authorList>
            <person name="Topel M."/>
            <person name="Pinder M.I.M."/>
            <person name="Johansson O.N."/>
            <person name="Kourtchenko O."/>
            <person name="Godhe A."/>
            <person name="Clarke A.K."/>
        </authorList>
    </citation>
    <scope>NUCLEOTIDE SEQUENCE [LARGE SCALE GENOMIC DNA]</scope>
    <source>
        <strain evidence="10 11">SMS7</strain>
    </source>
</reference>
<evidence type="ECO:0000313" key="10">
    <source>
        <dbReference type="EMBL" id="ASO06396.1"/>
    </source>
</evidence>
<proteinExistence type="inferred from homology"/>
<dbReference type="Gene3D" id="3.20.20.80">
    <property type="entry name" value="Glycosidases"/>
    <property type="match status" value="1"/>
</dbReference>
<dbReference type="PIRSF" id="PIRSF001092">
    <property type="entry name" value="Alpha-L-fucosidase"/>
    <property type="match status" value="1"/>
</dbReference>
<feature type="site" description="May be important for catalysis" evidence="7">
    <location>
        <position position="332"/>
    </location>
</feature>
<dbReference type="PANTHER" id="PTHR10030">
    <property type="entry name" value="ALPHA-L-FUCOSIDASE"/>
    <property type="match status" value="1"/>
</dbReference>
<dbReference type="STRING" id="616991.GCA_000733925_01334"/>
<dbReference type="Proteomes" id="UP000204551">
    <property type="component" value="Chromosome"/>
</dbReference>
<keyword evidence="6" id="KW-0326">Glycosidase</keyword>
<comment type="similarity">
    <text evidence="2">Belongs to the glycosyl hydrolase 29 family.</text>
</comment>
<accession>A0A221UZ75</accession>
<dbReference type="SUPFAM" id="SSF51445">
    <property type="entry name" value="(Trans)glycosidases"/>
    <property type="match status" value="1"/>
</dbReference>
<dbReference type="InterPro" id="IPR057739">
    <property type="entry name" value="Glyco_hydro_29_N"/>
</dbReference>
<evidence type="ECO:0000256" key="3">
    <source>
        <dbReference type="ARBA" id="ARBA00012662"/>
    </source>
</evidence>
<dbReference type="SMART" id="SM00812">
    <property type="entry name" value="Alpha_L_fucos"/>
    <property type="match status" value="1"/>
</dbReference>
<evidence type="ECO:0000256" key="8">
    <source>
        <dbReference type="SAM" id="SignalP"/>
    </source>
</evidence>
<evidence type="ECO:0000313" key="11">
    <source>
        <dbReference type="Proteomes" id="UP000204551"/>
    </source>
</evidence>
<dbReference type="InterPro" id="IPR000933">
    <property type="entry name" value="Glyco_hydro_29"/>
</dbReference>
<dbReference type="eggNOG" id="COG3669">
    <property type="taxonomic scope" value="Bacteria"/>
</dbReference>
<dbReference type="Pfam" id="PF01120">
    <property type="entry name" value="Alpha_L_fucos"/>
    <property type="match status" value="1"/>
</dbReference>
<evidence type="ECO:0000259" key="9">
    <source>
        <dbReference type="Pfam" id="PF01120"/>
    </source>
</evidence>
<dbReference type="GO" id="GO:0004560">
    <property type="term" value="F:alpha-L-fucosidase activity"/>
    <property type="evidence" value="ECO:0007669"/>
    <property type="project" value="InterPro"/>
</dbReference>